<proteinExistence type="inferred from homology"/>
<evidence type="ECO:0000256" key="7">
    <source>
        <dbReference type="SAM" id="SignalP"/>
    </source>
</evidence>
<dbReference type="PANTHER" id="PTHR30532:SF29">
    <property type="entry name" value="FE(3+) DICITRATE-BINDING PERIPLASMIC PROTEIN"/>
    <property type="match status" value="1"/>
</dbReference>
<dbReference type="AlphaFoldDB" id="A0A941JLB1"/>
<dbReference type="EMBL" id="JAGTPX010000007">
    <property type="protein sequence ID" value="MBR8669643.1"/>
    <property type="molecule type" value="Genomic_DNA"/>
</dbReference>
<reference evidence="9" key="1">
    <citation type="submission" date="2021-04" db="EMBL/GenBank/DDBJ databases">
        <title>Genomic analysis of electroactive and textile dye degrading Bacillus circulans strain: DC10 isolated from constructed wetland-microbial fuel cells treating textile dye wastewaters.</title>
        <authorList>
            <person name="Patel D.U."/>
            <person name="Desai C.R."/>
        </authorList>
    </citation>
    <scope>NUCLEOTIDE SEQUENCE</scope>
    <source>
        <strain evidence="9">DC10</strain>
    </source>
</reference>
<feature type="region of interest" description="Disordered" evidence="6">
    <location>
        <begin position="28"/>
        <end position="49"/>
    </location>
</feature>
<name>A0A941JLB1_NIACI</name>
<dbReference type="RefSeq" id="WP_212118401.1">
    <property type="nucleotide sequence ID" value="NZ_JAGTPX020000008.1"/>
</dbReference>
<gene>
    <name evidence="9" type="ORF">KD144_08815</name>
</gene>
<dbReference type="GO" id="GO:1901678">
    <property type="term" value="P:iron coordination entity transport"/>
    <property type="evidence" value="ECO:0007669"/>
    <property type="project" value="UniProtKB-ARBA"/>
</dbReference>
<evidence type="ECO:0000256" key="4">
    <source>
        <dbReference type="ARBA" id="ARBA00022729"/>
    </source>
</evidence>
<evidence type="ECO:0000256" key="1">
    <source>
        <dbReference type="ARBA" id="ARBA00004193"/>
    </source>
</evidence>
<evidence type="ECO:0000256" key="6">
    <source>
        <dbReference type="SAM" id="MobiDB-lite"/>
    </source>
</evidence>
<dbReference type="PROSITE" id="PS50983">
    <property type="entry name" value="FE_B12_PBP"/>
    <property type="match status" value="1"/>
</dbReference>
<comment type="subcellular location">
    <subcellularLocation>
        <location evidence="1">Cell membrane</location>
        <topology evidence="1">Lipid-anchor</topology>
    </subcellularLocation>
</comment>
<dbReference type="PANTHER" id="PTHR30532">
    <property type="entry name" value="IRON III DICITRATE-BINDING PERIPLASMIC PROTEIN"/>
    <property type="match status" value="1"/>
</dbReference>
<comment type="similarity">
    <text evidence="2">Belongs to the bacterial solute-binding protein 8 family.</text>
</comment>
<keyword evidence="3" id="KW-0813">Transport</keyword>
<dbReference type="PROSITE" id="PS51257">
    <property type="entry name" value="PROKAR_LIPOPROTEIN"/>
    <property type="match status" value="1"/>
</dbReference>
<keyword evidence="5" id="KW-0175">Coiled coil</keyword>
<dbReference type="InterPro" id="IPR051313">
    <property type="entry name" value="Bact_iron-sidero_bind"/>
</dbReference>
<evidence type="ECO:0000256" key="3">
    <source>
        <dbReference type="ARBA" id="ARBA00022448"/>
    </source>
</evidence>
<protein>
    <submittedName>
        <fullName evidence="9">Iron-hydroxamate ABC transporter substrate-binding protein</fullName>
    </submittedName>
</protein>
<sequence length="323" mass="35063">MNNRKVKFVLFTCLLLVFTVLAACGNNNSKEENGNKENGSSEEAKDRTVTDAIGNEVTVPAEPKSVIGSYLEDDLVALGVTPVAQWSIQEGKGVQDYLQEYLKDVPTIDSALPYEAVSSFTPDLVLMSSASVVEGAKYDQYAKIAPTYVVAKENNNDWRTRLQTIGDVVGKKEEAEKVLADYDKKAEEAKGKIQESIKDESAAAIWLVSNQLFIVGENVSSGAVLYGDLGLKVPEVVKEISATATGNWSAISLEKLAQLDADHLFLINSDGEGAEVLKDSLWSNIPAVKNGNIYEYSPDSSWLYSGPIANTQIIDDVVESLVK</sequence>
<dbReference type="InterPro" id="IPR002491">
    <property type="entry name" value="ABC_transptr_periplasmic_BD"/>
</dbReference>
<keyword evidence="4 7" id="KW-0732">Signal</keyword>
<evidence type="ECO:0000259" key="8">
    <source>
        <dbReference type="PROSITE" id="PS50983"/>
    </source>
</evidence>
<dbReference type="CDD" id="cd01138">
    <property type="entry name" value="FeuA"/>
    <property type="match status" value="1"/>
</dbReference>
<evidence type="ECO:0000256" key="5">
    <source>
        <dbReference type="SAM" id="Coils"/>
    </source>
</evidence>
<organism evidence="9">
    <name type="scientific">Niallia circulans</name>
    <name type="common">Bacillus circulans</name>
    <dbReference type="NCBI Taxonomy" id="1397"/>
    <lineage>
        <taxon>Bacteria</taxon>
        <taxon>Bacillati</taxon>
        <taxon>Bacillota</taxon>
        <taxon>Bacilli</taxon>
        <taxon>Bacillales</taxon>
        <taxon>Bacillaceae</taxon>
        <taxon>Niallia</taxon>
    </lineage>
</organism>
<evidence type="ECO:0000313" key="9">
    <source>
        <dbReference type="EMBL" id="MBR8669643.1"/>
    </source>
</evidence>
<feature type="coiled-coil region" evidence="5">
    <location>
        <begin position="172"/>
        <end position="199"/>
    </location>
</feature>
<dbReference type="GO" id="GO:0005886">
    <property type="term" value="C:plasma membrane"/>
    <property type="evidence" value="ECO:0007669"/>
    <property type="project" value="UniProtKB-SubCell"/>
</dbReference>
<dbReference type="Gene3D" id="3.40.50.1980">
    <property type="entry name" value="Nitrogenase molybdenum iron protein domain"/>
    <property type="match status" value="2"/>
</dbReference>
<dbReference type="SUPFAM" id="SSF53807">
    <property type="entry name" value="Helical backbone' metal receptor"/>
    <property type="match status" value="1"/>
</dbReference>
<accession>A0A941JLB1</accession>
<feature type="chain" id="PRO_5038547914" evidence="7">
    <location>
        <begin position="23"/>
        <end position="323"/>
    </location>
</feature>
<comment type="caution">
    <text evidence="9">The sequence shown here is derived from an EMBL/GenBank/DDBJ whole genome shotgun (WGS) entry which is preliminary data.</text>
</comment>
<dbReference type="Pfam" id="PF01497">
    <property type="entry name" value="Peripla_BP_2"/>
    <property type="match status" value="1"/>
</dbReference>
<evidence type="ECO:0000256" key="2">
    <source>
        <dbReference type="ARBA" id="ARBA00008814"/>
    </source>
</evidence>
<feature type="domain" description="Fe/B12 periplasmic-binding" evidence="8">
    <location>
        <begin position="63"/>
        <end position="323"/>
    </location>
</feature>
<dbReference type="GO" id="GO:0030288">
    <property type="term" value="C:outer membrane-bounded periplasmic space"/>
    <property type="evidence" value="ECO:0007669"/>
    <property type="project" value="TreeGrafter"/>
</dbReference>
<feature type="signal peptide" evidence="7">
    <location>
        <begin position="1"/>
        <end position="22"/>
    </location>
</feature>